<accession>A0A5C8DXE6</accession>
<dbReference type="AlphaFoldDB" id="A0A5C8DXE6"/>
<organism evidence="3 4">
    <name type="scientific">Brachyspira aalborgi</name>
    <dbReference type="NCBI Taxonomy" id="29522"/>
    <lineage>
        <taxon>Bacteria</taxon>
        <taxon>Pseudomonadati</taxon>
        <taxon>Spirochaetota</taxon>
        <taxon>Spirochaetia</taxon>
        <taxon>Brachyspirales</taxon>
        <taxon>Brachyspiraceae</taxon>
        <taxon>Brachyspira</taxon>
    </lineage>
</organism>
<proteinExistence type="predicted"/>
<protein>
    <submittedName>
        <fullName evidence="3">Uncharacterized protein</fullName>
    </submittedName>
</protein>
<reference evidence="3 4" key="1">
    <citation type="journal article" date="1992" name="Lakartidningen">
        <title>[Penicillin V and not amoxicillin is the first choice preparation in acute otitis].</title>
        <authorList>
            <person name="Kamme C."/>
            <person name="Lundgren K."/>
            <person name="Prellner K."/>
        </authorList>
    </citation>
    <scope>NUCLEOTIDE SEQUENCE [LARGE SCALE GENOMIC DNA]</scope>
    <source>
        <strain evidence="3 4">PC5538III-lc</strain>
    </source>
</reference>
<gene>
    <name evidence="3" type="ORF">EPJ69_09705</name>
</gene>
<evidence type="ECO:0000313" key="3">
    <source>
        <dbReference type="EMBL" id="TXJ30337.1"/>
    </source>
</evidence>
<keyword evidence="2" id="KW-0472">Membrane</keyword>
<keyword evidence="2" id="KW-0812">Transmembrane</keyword>
<dbReference type="EMBL" id="SAXX01000023">
    <property type="protein sequence ID" value="TXJ30337.1"/>
    <property type="molecule type" value="Genomic_DNA"/>
</dbReference>
<evidence type="ECO:0000256" key="2">
    <source>
        <dbReference type="SAM" id="Phobius"/>
    </source>
</evidence>
<feature type="transmembrane region" description="Helical" evidence="2">
    <location>
        <begin position="14"/>
        <end position="32"/>
    </location>
</feature>
<feature type="transmembrane region" description="Helical" evidence="2">
    <location>
        <begin position="154"/>
        <end position="177"/>
    </location>
</feature>
<feature type="transmembrane region" description="Helical" evidence="2">
    <location>
        <begin position="53"/>
        <end position="70"/>
    </location>
</feature>
<dbReference type="Proteomes" id="UP000324707">
    <property type="component" value="Unassembled WGS sequence"/>
</dbReference>
<keyword evidence="1" id="KW-0175">Coiled coil</keyword>
<comment type="caution">
    <text evidence="3">The sequence shown here is derived from an EMBL/GenBank/DDBJ whole genome shotgun (WGS) entry which is preliminary data.</text>
</comment>
<feature type="transmembrane region" description="Helical" evidence="2">
    <location>
        <begin position="197"/>
        <end position="222"/>
    </location>
</feature>
<sequence length="262" mass="30651">MDYIFYHFLHYSDMRFSFLLIILLGGYTLYLIKLVNKNSDYKNKNYFKLYEKLINILLGLHVLLSLIDFIRHKEFFYLILGGIGIAIICGLFYILSKNGISVAKPKEFYKMFFNHNNSTSKETTSENNNQPQITKSLKLDNEELKKRQSFDSSILNVMIAIGIIIGILFISWILWSILKSALENGSFSYYNFDYTSLLQFIPISIIAFIILIITFLTFIVMINSKLNILIKREDIIKENRENNNQLEDKINKVDDKNKNDTV</sequence>
<evidence type="ECO:0000313" key="4">
    <source>
        <dbReference type="Proteomes" id="UP000324707"/>
    </source>
</evidence>
<dbReference type="RefSeq" id="WP_147737228.1">
    <property type="nucleotide sequence ID" value="NZ_SAXX01000023.1"/>
</dbReference>
<name>A0A5C8DXE6_9SPIR</name>
<feature type="transmembrane region" description="Helical" evidence="2">
    <location>
        <begin position="76"/>
        <end position="96"/>
    </location>
</feature>
<evidence type="ECO:0000256" key="1">
    <source>
        <dbReference type="SAM" id="Coils"/>
    </source>
</evidence>
<feature type="coiled-coil region" evidence="1">
    <location>
        <begin position="229"/>
        <end position="259"/>
    </location>
</feature>
<keyword evidence="2" id="KW-1133">Transmembrane helix</keyword>